<evidence type="ECO:0000256" key="2">
    <source>
        <dbReference type="SAM" id="Phobius"/>
    </source>
</evidence>
<gene>
    <name evidence="3" type="ORF">I2501_02595</name>
</gene>
<proteinExistence type="predicted"/>
<feature type="region of interest" description="Disordered" evidence="1">
    <location>
        <begin position="51"/>
        <end position="146"/>
    </location>
</feature>
<name>A0A931AYK0_9ACTN</name>
<feature type="compositionally biased region" description="Low complexity" evidence="1">
    <location>
        <begin position="14"/>
        <end position="24"/>
    </location>
</feature>
<protein>
    <submittedName>
        <fullName evidence="3">Uncharacterized protein</fullName>
    </submittedName>
</protein>
<feature type="region of interest" description="Disordered" evidence="1">
    <location>
        <begin position="1"/>
        <end position="37"/>
    </location>
</feature>
<sequence length="335" mass="35479">MSTYPPPYGQPEDPYGQPQQAYGQPQPPYGQPWQAPAQPAAEAYGYEYQNEYGQGYGYGYGDAPADAYQYPAPYPDPYAQSPLPPQPPQPQAQPQRQAARRPAADPYAELGRLDEDYRTSPGLRPLRSEAPVDAAQAAPDAEPEPRRRRRFGCCLGVLVLLVAAAGGAYAYFGPMLAKVGAYQLVPPGYFQGLASDPSNGMLASLGTADSALQQAGATPVAAAYVTHVGDKLPQLALFGGYGKVFTPATEEAAIWSGIGTVSQKTTEPSGSLGGVLQCGMGHANGVWMPVCAWADNSTVAMVMFVGQASRTDTPPDFTALSQRVLALRSVAEVKK</sequence>
<feature type="transmembrane region" description="Helical" evidence="2">
    <location>
        <begin position="151"/>
        <end position="172"/>
    </location>
</feature>
<keyword evidence="2" id="KW-0472">Membrane</keyword>
<keyword evidence="4" id="KW-1185">Reference proteome</keyword>
<organism evidence="3 4">
    <name type="scientific">Streptacidiphilus fuscans</name>
    <dbReference type="NCBI Taxonomy" id="2789292"/>
    <lineage>
        <taxon>Bacteria</taxon>
        <taxon>Bacillati</taxon>
        <taxon>Actinomycetota</taxon>
        <taxon>Actinomycetes</taxon>
        <taxon>Kitasatosporales</taxon>
        <taxon>Streptomycetaceae</taxon>
        <taxon>Streptacidiphilus</taxon>
    </lineage>
</organism>
<dbReference type="AlphaFoldDB" id="A0A931AYK0"/>
<evidence type="ECO:0000256" key="1">
    <source>
        <dbReference type="SAM" id="MobiDB-lite"/>
    </source>
</evidence>
<feature type="compositionally biased region" description="Low complexity" evidence="1">
    <location>
        <begin position="92"/>
        <end position="108"/>
    </location>
</feature>
<comment type="caution">
    <text evidence="3">The sequence shown here is derived from an EMBL/GenBank/DDBJ whole genome shotgun (WGS) entry which is preliminary data.</text>
</comment>
<evidence type="ECO:0000313" key="3">
    <source>
        <dbReference type="EMBL" id="MBF9066928.1"/>
    </source>
</evidence>
<feature type="compositionally biased region" description="Pro residues" evidence="1">
    <location>
        <begin position="72"/>
        <end position="91"/>
    </location>
</feature>
<reference evidence="3" key="1">
    <citation type="submission" date="2020-11" db="EMBL/GenBank/DDBJ databases">
        <title>Isolation and identification of active actinomycetes.</title>
        <authorList>
            <person name="Yu B."/>
        </authorList>
    </citation>
    <scope>NUCLEOTIDE SEQUENCE</scope>
    <source>
        <strain evidence="3">NEAU-YB345</strain>
    </source>
</reference>
<dbReference type="Proteomes" id="UP000657385">
    <property type="component" value="Unassembled WGS sequence"/>
</dbReference>
<keyword evidence="2" id="KW-1133">Transmembrane helix</keyword>
<dbReference type="RefSeq" id="WP_196192097.1">
    <property type="nucleotide sequence ID" value="NZ_JADPRT010000001.1"/>
</dbReference>
<accession>A0A931AYK0</accession>
<dbReference type="EMBL" id="JADPRT010000001">
    <property type="protein sequence ID" value="MBF9066928.1"/>
    <property type="molecule type" value="Genomic_DNA"/>
</dbReference>
<evidence type="ECO:0000313" key="4">
    <source>
        <dbReference type="Proteomes" id="UP000657385"/>
    </source>
</evidence>
<keyword evidence="2" id="KW-0812">Transmembrane</keyword>
<feature type="compositionally biased region" description="Low complexity" evidence="1">
    <location>
        <begin position="61"/>
        <end position="71"/>
    </location>
</feature>
<feature type="compositionally biased region" description="Low complexity" evidence="1">
    <location>
        <begin position="129"/>
        <end position="140"/>
    </location>
</feature>